<dbReference type="GO" id="GO:0016831">
    <property type="term" value="F:carboxy-lyase activity"/>
    <property type="evidence" value="ECO:0007669"/>
    <property type="project" value="InterPro"/>
</dbReference>
<name>A0A2P4UQ40_9ACTN</name>
<evidence type="ECO:0000256" key="1">
    <source>
        <dbReference type="ARBA" id="ARBA00023239"/>
    </source>
</evidence>
<dbReference type="GO" id="GO:0005829">
    <property type="term" value="C:cytosol"/>
    <property type="evidence" value="ECO:0007669"/>
    <property type="project" value="TreeGrafter"/>
</dbReference>
<dbReference type="EMBL" id="MTBP01000001">
    <property type="protein sequence ID" value="POM27168.1"/>
    <property type="molecule type" value="Genomic_DNA"/>
</dbReference>
<gene>
    <name evidence="3" type="ORF">BTM25_15790</name>
</gene>
<dbReference type="SUPFAM" id="SSF51556">
    <property type="entry name" value="Metallo-dependent hydrolases"/>
    <property type="match status" value="1"/>
</dbReference>
<feature type="domain" description="Amidohydrolase-related" evidence="2">
    <location>
        <begin position="44"/>
        <end position="321"/>
    </location>
</feature>
<dbReference type="InterPro" id="IPR006680">
    <property type="entry name" value="Amidohydro-rel"/>
</dbReference>
<evidence type="ECO:0000313" key="3">
    <source>
        <dbReference type="EMBL" id="POM27168.1"/>
    </source>
</evidence>
<dbReference type="AlphaFoldDB" id="A0A2P4UQ40"/>
<dbReference type="GO" id="GO:0016787">
    <property type="term" value="F:hydrolase activity"/>
    <property type="evidence" value="ECO:0007669"/>
    <property type="project" value="UniProtKB-KW"/>
</dbReference>
<evidence type="ECO:0000259" key="2">
    <source>
        <dbReference type="Pfam" id="PF04909"/>
    </source>
</evidence>
<dbReference type="Gene3D" id="3.20.20.140">
    <property type="entry name" value="Metal-dependent hydrolases"/>
    <property type="match status" value="1"/>
</dbReference>
<evidence type="ECO:0000313" key="4">
    <source>
        <dbReference type="Proteomes" id="UP000242367"/>
    </source>
</evidence>
<keyword evidence="1" id="KW-0456">Lyase</keyword>
<sequence>MVTSPLVAIEEHWMLPELAAALEGRDDSLTLNRFGDHEQRLTDLADGRIAAMDEQGIDVSVIALTPPGTQALPPDEAVRLSRAANDTAAAAVARRPDRFRALSTLPLSAPGAAADELRRAADLGHVGTMVYGHAGRLTLDDPAYDDLWATAARLRQPVFLHPQLPSEATRDALYRGFDATTDLALATFGWGWHVDAATAALRLIVRGTFDRHPDLQLILGHWGELLLFWLDRADGLARAAGLPRAVSEYVRSNVYVTASGMLDPAKLRHVLTVTTPDRLLFSTDYPFQHPTRDEITAFLDVFPERDRPLFTTRNAATLFDLDL</sequence>
<proteinExistence type="predicted"/>
<dbReference type="InterPro" id="IPR032466">
    <property type="entry name" value="Metal_Hydrolase"/>
</dbReference>
<dbReference type="GO" id="GO:0019748">
    <property type="term" value="P:secondary metabolic process"/>
    <property type="evidence" value="ECO:0007669"/>
    <property type="project" value="TreeGrafter"/>
</dbReference>
<organism evidence="3 4">
    <name type="scientific">Actinomadura rubteroloni</name>
    <dbReference type="NCBI Taxonomy" id="1926885"/>
    <lineage>
        <taxon>Bacteria</taxon>
        <taxon>Bacillati</taxon>
        <taxon>Actinomycetota</taxon>
        <taxon>Actinomycetes</taxon>
        <taxon>Streptosporangiales</taxon>
        <taxon>Thermomonosporaceae</taxon>
        <taxon>Actinomadura</taxon>
    </lineage>
</organism>
<dbReference type="Proteomes" id="UP000242367">
    <property type="component" value="Unassembled WGS sequence"/>
</dbReference>
<dbReference type="PANTHER" id="PTHR21240:SF30">
    <property type="entry name" value="AMIDOHYDROLASE-RELATED DOMAIN-CONTAINING PROTEIN-RELATED"/>
    <property type="match status" value="1"/>
</dbReference>
<dbReference type="InterPro" id="IPR032465">
    <property type="entry name" value="ACMSD"/>
</dbReference>
<keyword evidence="4" id="KW-1185">Reference proteome</keyword>
<reference evidence="3 4" key="1">
    <citation type="journal article" date="2017" name="Chemistry">
        <title>Isolation, Biosynthesis and Chemical Modifications of Rubterolones A-F: Rare Tropolone Alkaloids from Actinomadura sp. 5-2.</title>
        <authorList>
            <person name="Guo H."/>
            <person name="Benndorf R."/>
            <person name="Leichnitz D."/>
            <person name="Klassen J.L."/>
            <person name="Vollmers J."/>
            <person name="Gorls H."/>
            <person name="Steinacker M."/>
            <person name="Weigel C."/>
            <person name="Dahse H.M."/>
            <person name="Kaster A.K."/>
            <person name="de Beer Z.W."/>
            <person name="Poulsen M."/>
            <person name="Beemelmanns C."/>
        </authorList>
    </citation>
    <scope>NUCLEOTIDE SEQUENCE [LARGE SCALE GENOMIC DNA]</scope>
    <source>
        <strain evidence="3 4">5-2</strain>
    </source>
</reference>
<dbReference type="PANTHER" id="PTHR21240">
    <property type="entry name" value="2-AMINO-3-CARBOXYLMUCONATE-6-SEMIALDEHYDE DECARBOXYLASE"/>
    <property type="match status" value="1"/>
</dbReference>
<dbReference type="Pfam" id="PF04909">
    <property type="entry name" value="Amidohydro_2"/>
    <property type="match status" value="1"/>
</dbReference>
<protein>
    <submittedName>
        <fullName evidence="3">Amidohydrolase</fullName>
    </submittedName>
</protein>
<comment type="caution">
    <text evidence="3">The sequence shown here is derived from an EMBL/GenBank/DDBJ whole genome shotgun (WGS) entry which is preliminary data.</text>
</comment>
<keyword evidence="3" id="KW-0378">Hydrolase</keyword>
<accession>A0A2P4UQ40</accession>